<evidence type="ECO:0000313" key="1">
    <source>
        <dbReference type="EMBL" id="KAL0911783.1"/>
    </source>
</evidence>
<protein>
    <submittedName>
        <fullName evidence="1">Uncharacterized protein</fullName>
    </submittedName>
</protein>
<accession>A0ABD0UGK4</accession>
<comment type="caution">
    <text evidence="1">The sequence shown here is derived from an EMBL/GenBank/DDBJ whole genome shotgun (WGS) entry which is preliminary data.</text>
</comment>
<keyword evidence="2" id="KW-1185">Reference proteome</keyword>
<sequence>MEEQGERYEGRHIFCTFFDNHHSLLIVSFHRVHRTLHSSNWTTARNHIPHKNHHECHQCTTNKTKQPCHDIHPTVIISLMNAGSIFGSHQVCTRIQRLRMHKELEGFPVKDLSGADHSNGRIFNHGIAVENYSGVQDAHGLDLGFEESRSIAFRMGSTHHGHYCGCHFSFCNGKV</sequence>
<proteinExistence type="predicted"/>
<evidence type="ECO:0000313" key="2">
    <source>
        <dbReference type="Proteomes" id="UP001552299"/>
    </source>
</evidence>
<dbReference type="Proteomes" id="UP001552299">
    <property type="component" value="Unassembled WGS sequence"/>
</dbReference>
<reference evidence="1 2" key="1">
    <citation type="journal article" date="2024" name="Plant Biotechnol. J.">
        <title>Dendrobium thyrsiflorum genome and its molecular insights into genes involved in important horticultural traits.</title>
        <authorList>
            <person name="Chen B."/>
            <person name="Wang J.Y."/>
            <person name="Zheng P.J."/>
            <person name="Li K.L."/>
            <person name="Liang Y.M."/>
            <person name="Chen X.F."/>
            <person name="Zhang C."/>
            <person name="Zhao X."/>
            <person name="He X."/>
            <person name="Zhang G.Q."/>
            <person name="Liu Z.J."/>
            <person name="Xu Q."/>
        </authorList>
    </citation>
    <scope>NUCLEOTIDE SEQUENCE [LARGE SCALE GENOMIC DNA]</scope>
    <source>
        <strain evidence="1">GZMU011</strain>
    </source>
</reference>
<dbReference type="AlphaFoldDB" id="A0ABD0UGK4"/>
<gene>
    <name evidence="1" type="ORF">M5K25_019947</name>
</gene>
<organism evidence="1 2">
    <name type="scientific">Dendrobium thyrsiflorum</name>
    <name type="common">Pinecone-like raceme dendrobium</name>
    <name type="synonym">Orchid</name>
    <dbReference type="NCBI Taxonomy" id="117978"/>
    <lineage>
        <taxon>Eukaryota</taxon>
        <taxon>Viridiplantae</taxon>
        <taxon>Streptophyta</taxon>
        <taxon>Embryophyta</taxon>
        <taxon>Tracheophyta</taxon>
        <taxon>Spermatophyta</taxon>
        <taxon>Magnoliopsida</taxon>
        <taxon>Liliopsida</taxon>
        <taxon>Asparagales</taxon>
        <taxon>Orchidaceae</taxon>
        <taxon>Epidendroideae</taxon>
        <taxon>Malaxideae</taxon>
        <taxon>Dendrobiinae</taxon>
        <taxon>Dendrobium</taxon>
    </lineage>
</organism>
<name>A0ABD0UGK4_DENTH</name>
<dbReference type="EMBL" id="JANQDX010000015">
    <property type="protein sequence ID" value="KAL0911783.1"/>
    <property type="molecule type" value="Genomic_DNA"/>
</dbReference>